<feature type="region of interest" description="Disordered" evidence="1">
    <location>
        <begin position="367"/>
        <end position="393"/>
    </location>
</feature>
<organism evidence="2 3">
    <name type="scientific">Prorocentrum cordatum</name>
    <dbReference type="NCBI Taxonomy" id="2364126"/>
    <lineage>
        <taxon>Eukaryota</taxon>
        <taxon>Sar</taxon>
        <taxon>Alveolata</taxon>
        <taxon>Dinophyceae</taxon>
        <taxon>Prorocentrales</taxon>
        <taxon>Prorocentraceae</taxon>
        <taxon>Prorocentrum</taxon>
    </lineage>
</organism>
<accession>A0ABN9UEG8</accession>
<name>A0ABN9UEG8_9DINO</name>
<keyword evidence="3" id="KW-1185">Reference proteome</keyword>
<gene>
    <name evidence="2" type="ORF">PCOR1329_LOCUS47871</name>
</gene>
<evidence type="ECO:0000313" key="3">
    <source>
        <dbReference type="Proteomes" id="UP001189429"/>
    </source>
</evidence>
<protein>
    <submittedName>
        <fullName evidence="2">Uncharacterized protein</fullName>
    </submittedName>
</protein>
<evidence type="ECO:0000256" key="1">
    <source>
        <dbReference type="SAM" id="MobiDB-lite"/>
    </source>
</evidence>
<comment type="caution">
    <text evidence="2">The sequence shown here is derived from an EMBL/GenBank/DDBJ whole genome shotgun (WGS) entry which is preliminary data.</text>
</comment>
<feature type="region of interest" description="Disordered" evidence="1">
    <location>
        <begin position="274"/>
        <end position="328"/>
    </location>
</feature>
<reference evidence="2" key="1">
    <citation type="submission" date="2023-10" db="EMBL/GenBank/DDBJ databases">
        <authorList>
            <person name="Chen Y."/>
            <person name="Shah S."/>
            <person name="Dougan E. K."/>
            <person name="Thang M."/>
            <person name="Chan C."/>
        </authorList>
    </citation>
    <scope>NUCLEOTIDE SEQUENCE [LARGE SCALE GENOMIC DNA]</scope>
</reference>
<feature type="compositionally biased region" description="Polar residues" evidence="1">
    <location>
        <begin position="309"/>
        <end position="324"/>
    </location>
</feature>
<proteinExistence type="predicted"/>
<evidence type="ECO:0000313" key="2">
    <source>
        <dbReference type="EMBL" id="CAK0857933.1"/>
    </source>
</evidence>
<sequence length="471" mass="52584">GRFLCRTADTSSGRGIKITGSQRGRRQSRQYRNFRLTLLHAACSTTGTCALRCWERFCPPVPLRVGIFYLLRTSQQIWFARFSNWVGQCIGFATYTDRYRGDIEVSFSQFADAQEGVSAQSSKVYLLPATQCTMNMLIHLLLTSPTPSLSISSLPFSRPPKRVHSQSHLVISFALLHVFRASPYSLIFSMFGRFGGRGKCAGKQNKGNYYHHDRGYSGSDRMNQYLVSELESERAANASYREREEAATAEEQQASVIAGVAKKTTRAMARMMGFRSSSSKGRGKKEKEAKSKSFGFTKAGMRALRKMDSSTSEGPAPSSLASSTDKSESYSMRFMSKIARSMQSKWKKQKQEEQKVKAAKRLLKKHGVPIDDNPSPAPKPNNATLRKKLKLPEDEDTVKQAVYQEVLDALSPESDMTDWPKTDPEWAAALASEPKVTLPKIQKLLIANGLSTSAKSNKPDKICQILEHLRS</sequence>
<dbReference type="EMBL" id="CAUYUJ010015771">
    <property type="protein sequence ID" value="CAK0857933.1"/>
    <property type="molecule type" value="Genomic_DNA"/>
</dbReference>
<dbReference type="Proteomes" id="UP001189429">
    <property type="component" value="Unassembled WGS sequence"/>
</dbReference>
<feature type="non-terminal residue" evidence="2">
    <location>
        <position position="1"/>
    </location>
</feature>